<evidence type="ECO:0000256" key="5">
    <source>
        <dbReference type="ARBA" id="ARBA00022898"/>
    </source>
</evidence>
<accession>A0ABT8G7M3</accession>
<comment type="subunit">
    <text evidence="2 6">Homodimer.</text>
</comment>
<gene>
    <name evidence="9" type="primary">hisC</name>
    <name evidence="6" type="synonym">pat</name>
    <name evidence="9" type="ORF">QQX09_04670</name>
</gene>
<keyword evidence="4 6" id="KW-0808">Transferase</keyword>
<dbReference type="GO" id="GO:0004400">
    <property type="term" value="F:histidinol-phosphate transaminase activity"/>
    <property type="evidence" value="ECO:0007669"/>
    <property type="project" value="UniProtKB-EC"/>
</dbReference>
<organism evidence="9 10">
    <name type="scientific">Demequina litoralis</name>
    <dbReference type="NCBI Taxonomy" id="3051660"/>
    <lineage>
        <taxon>Bacteria</taxon>
        <taxon>Bacillati</taxon>
        <taxon>Actinomycetota</taxon>
        <taxon>Actinomycetes</taxon>
        <taxon>Micrococcales</taxon>
        <taxon>Demequinaceae</taxon>
        <taxon>Demequina</taxon>
    </lineage>
</organism>
<evidence type="ECO:0000313" key="10">
    <source>
        <dbReference type="Proteomes" id="UP001172728"/>
    </source>
</evidence>
<dbReference type="InterPro" id="IPR015421">
    <property type="entry name" value="PyrdxlP-dep_Trfase_major"/>
</dbReference>
<dbReference type="InterPro" id="IPR050106">
    <property type="entry name" value="HistidinolP_aminotransfase"/>
</dbReference>
<comment type="catalytic activity">
    <reaction evidence="6">
        <text>an aromatic L-alpha-amino acid + 2-oxoglutarate = an aromatic oxo-acid + L-glutamate</text>
        <dbReference type="Rhea" id="RHEA:17533"/>
        <dbReference type="ChEBI" id="CHEBI:16810"/>
        <dbReference type="ChEBI" id="CHEBI:29985"/>
        <dbReference type="ChEBI" id="CHEBI:73309"/>
        <dbReference type="ChEBI" id="CHEBI:84824"/>
        <dbReference type="EC" id="2.6.1.57"/>
    </reaction>
</comment>
<dbReference type="Proteomes" id="UP001172728">
    <property type="component" value="Unassembled WGS sequence"/>
</dbReference>
<dbReference type="PROSITE" id="PS00599">
    <property type="entry name" value="AA_TRANSFER_CLASS_2"/>
    <property type="match status" value="1"/>
</dbReference>
<dbReference type="PANTHER" id="PTHR43643">
    <property type="entry name" value="HISTIDINOL-PHOSPHATE AMINOTRANSFERASE 2"/>
    <property type="match status" value="1"/>
</dbReference>
<evidence type="ECO:0000256" key="1">
    <source>
        <dbReference type="ARBA" id="ARBA00001933"/>
    </source>
</evidence>
<dbReference type="SUPFAM" id="SSF53383">
    <property type="entry name" value="PLP-dependent transferases"/>
    <property type="match status" value="1"/>
</dbReference>
<dbReference type="InterPro" id="IPR001917">
    <property type="entry name" value="Aminotrans_II_pyridoxalP_BS"/>
</dbReference>
<proteinExistence type="inferred from homology"/>
<dbReference type="Gene3D" id="3.90.1150.10">
    <property type="entry name" value="Aspartate Aminotransferase, domain 1"/>
    <property type="match status" value="1"/>
</dbReference>
<dbReference type="EMBL" id="JAUHPW010000003">
    <property type="protein sequence ID" value="MDN4475151.1"/>
    <property type="molecule type" value="Genomic_DNA"/>
</dbReference>
<dbReference type="Gene3D" id="3.40.640.10">
    <property type="entry name" value="Type I PLP-dependent aspartate aminotransferase-like (Major domain)"/>
    <property type="match status" value="1"/>
</dbReference>
<dbReference type="RefSeq" id="WP_301131603.1">
    <property type="nucleotide sequence ID" value="NZ_JAUHPW010000003.1"/>
</dbReference>
<evidence type="ECO:0000256" key="2">
    <source>
        <dbReference type="ARBA" id="ARBA00011738"/>
    </source>
</evidence>
<feature type="modified residue" description="N6-(pyridoxal phosphate)lysine" evidence="6">
    <location>
        <position position="227"/>
    </location>
</feature>
<evidence type="ECO:0000259" key="8">
    <source>
        <dbReference type="Pfam" id="PF00155"/>
    </source>
</evidence>
<dbReference type="InterPro" id="IPR024892">
    <property type="entry name" value="ArAT"/>
</dbReference>
<comment type="cofactor">
    <cofactor evidence="1 6">
        <name>pyridoxal 5'-phosphate</name>
        <dbReference type="ChEBI" id="CHEBI:597326"/>
    </cofactor>
</comment>
<dbReference type="InterPro" id="IPR015422">
    <property type="entry name" value="PyrdxlP-dep_Trfase_small"/>
</dbReference>
<keyword evidence="10" id="KW-1185">Reference proteome</keyword>
<protein>
    <recommendedName>
        <fullName evidence="6">Aromatic amino acid aminotransferase</fullName>
        <shortName evidence="6">ArAT</shortName>
        <ecNumber evidence="6">2.6.1.57</ecNumber>
    </recommendedName>
</protein>
<reference evidence="9" key="1">
    <citation type="submission" date="2023-06" db="EMBL/GenBank/DDBJ databases">
        <title>Sysu t00192.</title>
        <authorList>
            <person name="Gao L."/>
            <person name="Fang B.-Z."/>
            <person name="Li W.-J."/>
        </authorList>
    </citation>
    <scope>NUCLEOTIDE SEQUENCE</scope>
    <source>
        <strain evidence="9">SYSU T00192</strain>
    </source>
</reference>
<comment type="caution">
    <text evidence="9">The sequence shown here is derived from an EMBL/GenBank/DDBJ whole genome shotgun (WGS) entry which is preliminary data.</text>
</comment>
<dbReference type="HAMAP" id="MF_01513">
    <property type="entry name" value="Phe_aminotrans_2"/>
    <property type="match status" value="1"/>
</dbReference>
<dbReference type="Pfam" id="PF00155">
    <property type="entry name" value="Aminotran_1_2"/>
    <property type="match status" value="1"/>
</dbReference>
<dbReference type="PANTHER" id="PTHR43643:SF3">
    <property type="entry name" value="HISTIDINOL-PHOSPHATE AMINOTRANSFERASE"/>
    <property type="match status" value="1"/>
</dbReference>
<dbReference type="InterPro" id="IPR004839">
    <property type="entry name" value="Aminotransferase_I/II_large"/>
</dbReference>
<dbReference type="HAMAP" id="MF_01023">
    <property type="entry name" value="HisC_aminotrans_2"/>
    <property type="match status" value="1"/>
</dbReference>
<sequence>MPDAHSTDLPQPRPAVAALPAYVPGARGAADAPPPVKLSSNESPHGPLPSVVGVLEDAATGIHRYPDMGATGLTERIAREVGRDASEVVVGGGSVAVLAHILQAYTGPGDEVMFAWRSFEAYPILARIAGAEPVMVPLTAEARHDLPAMIAGITDRTRVVMLCSPNNPTGPILTQSEVDSFMAAVPSRVLVVLDEAYLEYVRDPEVADGPASLDRYPNLLLLRTFSKAYGLAGLRVGYAVGPAALLAPVRACVTPFSVSGPAQAAAIASLDARDELLERAAGIVAERDRVLAALRAEGWSVPESQGNFVWLGVGEATADLVAHLAAEQPAILVRPFMGEGVRVTIGTAEENDALLARLATWDGPR</sequence>
<feature type="domain" description="Aminotransferase class I/classII large" evidence="8">
    <location>
        <begin position="36"/>
        <end position="358"/>
    </location>
</feature>
<dbReference type="NCBIfam" id="TIGR01141">
    <property type="entry name" value="hisC"/>
    <property type="match status" value="1"/>
</dbReference>
<evidence type="ECO:0000256" key="7">
    <source>
        <dbReference type="SAM" id="MobiDB-lite"/>
    </source>
</evidence>
<dbReference type="InterPro" id="IPR005861">
    <property type="entry name" value="HisP_aminotrans"/>
</dbReference>
<keyword evidence="3 6" id="KW-0032">Aminotransferase</keyword>
<evidence type="ECO:0000313" key="9">
    <source>
        <dbReference type="EMBL" id="MDN4475151.1"/>
    </source>
</evidence>
<name>A0ABT8G7M3_9MICO</name>
<comment type="function">
    <text evidence="6">Aminotransferase that catalyzes the conversion of aromatic amino acids and 2-oxoglutarate into corresponding aromatic oxo acids and L-glutamate.</text>
</comment>
<dbReference type="InterPro" id="IPR015424">
    <property type="entry name" value="PyrdxlP-dep_Trfase"/>
</dbReference>
<dbReference type="EC" id="2.6.1.57" evidence="6"/>
<evidence type="ECO:0000256" key="6">
    <source>
        <dbReference type="HAMAP-Rule" id="MF_01513"/>
    </source>
</evidence>
<feature type="region of interest" description="Disordered" evidence="7">
    <location>
        <begin position="26"/>
        <end position="48"/>
    </location>
</feature>
<dbReference type="NCBIfam" id="NF002878">
    <property type="entry name" value="PRK03321.1"/>
    <property type="match status" value="1"/>
</dbReference>
<dbReference type="CDD" id="cd00609">
    <property type="entry name" value="AAT_like"/>
    <property type="match status" value="1"/>
</dbReference>
<evidence type="ECO:0000256" key="4">
    <source>
        <dbReference type="ARBA" id="ARBA00022679"/>
    </source>
</evidence>
<evidence type="ECO:0000256" key="3">
    <source>
        <dbReference type="ARBA" id="ARBA00022576"/>
    </source>
</evidence>
<keyword evidence="5 6" id="KW-0663">Pyridoxal phosphate</keyword>
<comment type="similarity">
    <text evidence="6">Belongs to the class-II pyridoxal-phosphate-dependent aminotransferase family.</text>
</comment>